<dbReference type="InterPro" id="IPR005379">
    <property type="entry name" value="FDM1-5/IDN2_XH"/>
</dbReference>
<organism evidence="3 4">
    <name type="scientific">Nyssa sinensis</name>
    <dbReference type="NCBI Taxonomy" id="561372"/>
    <lineage>
        <taxon>Eukaryota</taxon>
        <taxon>Viridiplantae</taxon>
        <taxon>Streptophyta</taxon>
        <taxon>Embryophyta</taxon>
        <taxon>Tracheophyta</taxon>
        <taxon>Spermatophyta</taxon>
        <taxon>Magnoliopsida</taxon>
        <taxon>eudicotyledons</taxon>
        <taxon>Gunneridae</taxon>
        <taxon>Pentapetalae</taxon>
        <taxon>asterids</taxon>
        <taxon>Cornales</taxon>
        <taxon>Nyssaceae</taxon>
        <taxon>Nyssa</taxon>
    </lineage>
</organism>
<keyword evidence="4" id="KW-1185">Reference proteome</keyword>
<dbReference type="PANTHER" id="PTHR21596:SF82">
    <property type="entry name" value="FACTOR OF DNA METHYLATION 5-LIKE"/>
    <property type="match status" value="1"/>
</dbReference>
<name>A0A5J5BC66_9ASTE</name>
<protein>
    <recommendedName>
        <fullName evidence="2">Factor of DNA methylation 1-5/IDN2 domain-containing protein</fullName>
    </recommendedName>
</protein>
<dbReference type="InterPro" id="IPR045177">
    <property type="entry name" value="FDM1-5/IDN2"/>
</dbReference>
<sequence length="343" mass="40584">MDNEVLNEFQKARSLVVSLAKEVDVKNQRLWEMERNCSETSATLDRMIAEKDRLHQAYVDEMRKMQFIGLQNEKLKCKLECQMEKMHFIGLENEKLKNELESQRKELEQRAKELEKREAENNLERKNLLVEKEKLKAQNPVESDYGLTIQMDDLREDLAEKVDELHDMETLNQTLILRERMSNHELQEARKELINVVRDVLDGATVGVKRMGEVDQKPFQDACLHKYSSEDWEVRSMELCSFWQENVSDPSWHPFKKTIEDGKLQEIIDDNDSKLKELRSLWGEAIYKAVVNALLELNEYNPSGRYVVSELWNFKEGRRASLKEVIERIIQQLKTLKSLKRRR</sequence>
<dbReference type="GO" id="GO:0080188">
    <property type="term" value="P:gene silencing by siRNA-directed DNA methylation"/>
    <property type="evidence" value="ECO:0007669"/>
    <property type="project" value="InterPro"/>
</dbReference>
<dbReference type="Pfam" id="PF03469">
    <property type="entry name" value="XH"/>
    <property type="match status" value="1"/>
</dbReference>
<evidence type="ECO:0000313" key="4">
    <source>
        <dbReference type="Proteomes" id="UP000325577"/>
    </source>
</evidence>
<keyword evidence="1" id="KW-0175">Coiled coil</keyword>
<dbReference type="OrthoDB" id="1892195at2759"/>
<dbReference type="EMBL" id="CM018037">
    <property type="protein sequence ID" value="KAA8539472.1"/>
    <property type="molecule type" value="Genomic_DNA"/>
</dbReference>
<feature type="domain" description="Factor of DNA methylation 1-5/IDN2" evidence="2">
    <location>
        <begin position="209"/>
        <end position="337"/>
    </location>
</feature>
<evidence type="ECO:0000256" key="1">
    <source>
        <dbReference type="SAM" id="Coils"/>
    </source>
</evidence>
<evidence type="ECO:0000259" key="2">
    <source>
        <dbReference type="Pfam" id="PF03469"/>
    </source>
</evidence>
<dbReference type="PANTHER" id="PTHR21596">
    <property type="entry name" value="RIBONUCLEASE P SUBUNIT P38"/>
    <property type="match status" value="1"/>
</dbReference>
<feature type="coiled-coil region" evidence="1">
    <location>
        <begin position="86"/>
        <end position="171"/>
    </location>
</feature>
<proteinExistence type="predicted"/>
<accession>A0A5J5BC66</accession>
<gene>
    <name evidence="3" type="ORF">F0562_026164</name>
</gene>
<evidence type="ECO:0000313" key="3">
    <source>
        <dbReference type="EMBL" id="KAA8539472.1"/>
    </source>
</evidence>
<reference evidence="3 4" key="1">
    <citation type="submission" date="2019-09" db="EMBL/GenBank/DDBJ databases">
        <title>A chromosome-level genome assembly of the Chinese tupelo Nyssa sinensis.</title>
        <authorList>
            <person name="Yang X."/>
            <person name="Kang M."/>
            <person name="Yang Y."/>
            <person name="Xiong H."/>
            <person name="Wang M."/>
            <person name="Zhang Z."/>
            <person name="Wang Z."/>
            <person name="Wu H."/>
            <person name="Ma T."/>
            <person name="Liu J."/>
            <person name="Xi Z."/>
        </authorList>
    </citation>
    <scope>NUCLEOTIDE SEQUENCE [LARGE SCALE GENOMIC DNA]</scope>
    <source>
        <strain evidence="3">J267</strain>
        <tissue evidence="3">Leaf</tissue>
    </source>
</reference>
<dbReference type="AlphaFoldDB" id="A0A5J5BC66"/>
<dbReference type="Proteomes" id="UP000325577">
    <property type="component" value="Linkage Group LG14"/>
</dbReference>